<dbReference type="EMBL" id="JALKFT010000002">
    <property type="protein sequence ID" value="MCK9874660.1"/>
    <property type="molecule type" value="Genomic_DNA"/>
</dbReference>
<keyword evidence="2" id="KW-0732">Signal</keyword>
<dbReference type="CDD" id="cd06341">
    <property type="entry name" value="PBP1_ABC_ligand_binding-like"/>
    <property type="match status" value="1"/>
</dbReference>
<evidence type="ECO:0000259" key="3">
    <source>
        <dbReference type="Pfam" id="PF13458"/>
    </source>
</evidence>
<keyword evidence="5" id="KW-1185">Reference proteome</keyword>
<evidence type="ECO:0000256" key="1">
    <source>
        <dbReference type="ARBA" id="ARBA00010062"/>
    </source>
</evidence>
<proteinExistence type="inferred from homology"/>
<organism evidence="4 5">
    <name type="scientific">Frankia umida</name>
    <dbReference type="NCBI Taxonomy" id="573489"/>
    <lineage>
        <taxon>Bacteria</taxon>
        <taxon>Bacillati</taxon>
        <taxon>Actinomycetota</taxon>
        <taxon>Actinomycetes</taxon>
        <taxon>Frankiales</taxon>
        <taxon>Frankiaceae</taxon>
        <taxon>Frankia</taxon>
    </lineage>
</organism>
<dbReference type="Proteomes" id="UP001201873">
    <property type="component" value="Unassembled WGS sequence"/>
</dbReference>
<feature type="domain" description="Leucine-binding protein" evidence="3">
    <location>
        <begin position="23"/>
        <end position="365"/>
    </location>
</feature>
<dbReference type="PANTHER" id="PTHR47235:SF1">
    <property type="entry name" value="BLR6548 PROTEIN"/>
    <property type="match status" value="1"/>
</dbReference>
<dbReference type="InterPro" id="IPR028082">
    <property type="entry name" value="Peripla_BP_I"/>
</dbReference>
<comment type="similarity">
    <text evidence="1">Belongs to the leucine-binding protein family.</text>
</comment>
<dbReference type="PANTHER" id="PTHR47235">
    <property type="entry name" value="BLR6548 PROTEIN"/>
    <property type="match status" value="1"/>
</dbReference>
<evidence type="ECO:0000313" key="4">
    <source>
        <dbReference type="EMBL" id="MCK9874660.1"/>
    </source>
</evidence>
<dbReference type="SUPFAM" id="SSF53822">
    <property type="entry name" value="Periplasmic binding protein-like I"/>
    <property type="match status" value="1"/>
</dbReference>
<protein>
    <submittedName>
        <fullName evidence="4">ABC transporter substrate-binding protein</fullName>
    </submittedName>
</protein>
<dbReference type="Pfam" id="PF13458">
    <property type="entry name" value="Peripla_BP_6"/>
    <property type="match status" value="1"/>
</dbReference>
<dbReference type="RefSeq" id="WP_248823286.1">
    <property type="nucleotide sequence ID" value="NZ_JALKFT010000002.1"/>
</dbReference>
<dbReference type="Gene3D" id="3.40.50.2300">
    <property type="match status" value="2"/>
</dbReference>
<evidence type="ECO:0000313" key="5">
    <source>
        <dbReference type="Proteomes" id="UP001201873"/>
    </source>
</evidence>
<dbReference type="InterPro" id="IPR028081">
    <property type="entry name" value="Leu-bd"/>
</dbReference>
<gene>
    <name evidence="4" type="ORF">MXD59_02480</name>
</gene>
<name>A0ABT0JTE8_9ACTN</name>
<reference evidence="4 5" key="1">
    <citation type="submission" date="2022-04" db="EMBL/GenBank/DDBJ databases">
        <title>Genome diversity in the genus Frankia.</title>
        <authorList>
            <person name="Carlos-Shanley C."/>
            <person name="Hahn D."/>
        </authorList>
    </citation>
    <scope>NUCLEOTIDE SEQUENCE [LARGE SCALE GENOMIC DNA]</scope>
    <source>
        <strain evidence="4 5">Ag45/Mut15</strain>
    </source>
</reference>
<sequence length="386" mass="39749">MAAAACSSSGSTDGGTSTATGSPIKIGAICTCSGTLSIKGPAEAYKAWVASTNAAGGVNGHPIELTLLDDSGTPGKSATAARTLISKKVVAIVDLTNVDQTWAKLAQDARIPVVGAQVTTTPSYTNPYFFPPGLTENSLFTSVLRSAQEADAKSFGIFYCAEAVQCQEGLEPLKKVGEGLGLPVSYAAEISATAPNYTAQCIAARDKKIEALFIAHVSAVAEKVAANCAQQNYHPVYVVSGDTIGKRYEALAGLKENLVGPASSLPFFLDTPALRTMNAALDKYSPGLRDDKLLYSQGVPLGWLSGQLFGAAAKAGGLGAGGSTPTSEQVLTGLHALRGETLDGQAAPLTFEAGKGHQINCWFEISLRDGKLGAPNDTKPTCATSS</sequence>
<comment type="caution">
    <text evidence="4">The sequence shown here is derived from an EMBL/GenBank/DDBJ whole genome shotgun (WGS) entry which is preliminary data.</text>
</comment>
<evidence type="ECO:0000256" key="2">
    <source>
        <dbReference type="ARBA" id="ARBA00022729"/>
    </source>
</evidence>
<accession>A0ABT0JTE8</accession>